<evidence type="ECO:0000256" key="10">
    <source>
        <dbReference type="ARBA" id="ARBA00023136"/>
    </source>
</evidence>
<evidence type="ECO:0000256" key="7">
    <source>
        <dbReference type="ARBA" id="ARBA00022927"/>
    </source>
</evidence>
<comment type="similarity">
    <text evidence="3">Belongs to the YIF1 family.</text>
</comment>
<evidence type="ECO:0000313" key="14">
    <source>
        <dbReference type="Proteomes" id="UP001515480"/>
    </source>
</evidence>
<evidence type="ECO:0000313" key="13">
    <source>
        <dbReference type="EMBL" id="KAL1515378.1"/>
    </source>
</evidence>
<evidence type="ECO:0000256" key="11">
    <source>
        <dbReference type="SAM" id="MobiDB-lite"/>
    </source>
</evidence>
<dbReference type="InterPro" id="IPR005578">
    <property type="entry name" value="Yif1_fam"/>
</dbReference>
<keyword evidence="4" id="KW-0813">Transport</keyword>
<keyword evidence="9" id="KW-0333">Golgi apparatus</keyword>
<feature type="transmembrane region" description="Helical" evidence="12">
    <location>
        <begin position="257"/>
        <end position="278"/>
    </location>
</feature>
<feature type="transmembrane region" description="Helical" evidence="12">
    <location>
        <begin position="318"/>
        <end position="340"/>
    </location>
</feature>
<keyword evidence="10 12" id="KW-0472">Membrane</keyword>
<evidence type="ECO:0000256" key="4">
    <source>
        <dbReference type="ARBA" id="ARBA00022448"/>
    </source>
</evidence>
<evidence type="ECO:0000256" key="9">
    <source>
        <dbReference type="ARBA" id="ARBA00023034"/>
    </source>
</evidence>
<dbReference type="GO" id="GO:0000139">
    <property type="term" value="C:Golgi membrane"/>
    <property type="evidence" value="ECO:0007669"/>
    <property type="project" value="UniProtKB-SubCell"/>
</dbReference>
<proteinExistence type="inferred from homology"/>
<evidence type="ECO:0000256" key="6">
    <source>
        <dbReference type="ARBA" id="ARBA00022824"/>
    </source>
</evidence>
<keyword evidence="14" id="KW-1185">Reference proteome</keyword>
<dbReference type="Proteomes" id="UP001515480">
    <property type="component" value="Unassembled WGS sequence"/>
</dbReference>
<feature type="compositionally biased region" description="Low complexity" evidence="11">
    <location>
        <begin position="51"/>
        <end position="78"/>
    </location>
</feature>
<keyword evidence="6" id="KW-0256">Endoplasmic reticulum</keyword>
<feature type="compositionally biased region" description="Polar residues" evidence="11">
    <location>
        <begin position="1"/>
        <end position="11"/>
    </location>
</feature>
<keyword evidence="8 12" id="KW-1133">Transmembrane helix</keyword>
<dbReference type="AlphaFoldDB" id="A0AB34J6R9"/>
<dbReference type="GO" id="GO:0006888">
    <property type="term" value="P:endoplasmic reticulum to Golgi vesicle-mediated transport"/>
    <property type="evidence" value="ECO:0007669"/>
    <property type="project" value="InterPro"/>
</dbReference>
<sequence>MAHEGSTNGTDAWNDWGEDWGKKPAKSANRLEARKPAAPAPFVYTPPPQPACTAPLPSASATAAPAAQPATPRAPSASFMQPTAARAPPPAKVPTYDVRGAQRDIGDWSEPLHRTEQQLHTPPQQQRSQYAETPVTAHGGLASAFGGALGQGIAANMVGPGMGGALGGDAMQQVAAGMAMNYLGGSLTTAEAAAATYTGSKLAALRYYFQVDNTYVIQKLRVLAIPYRHPEWERATMNGDASGQMQPPKGDVNAPDLYIPLMAFITYILLVGFAAGASGSFTPELLGMTASSGIVILVLEVTAIKLAFYLLQGSRATFLDLLSCSGYKFLCFVLTMIFRLVLGSTAGYVVMTISSASIGTFMVKTLRQCFADSNGFTPGFMTEGIGSPGRKEKRKMRNYSLIGVGVLQLPLAWYACSV</sequence>
<evidence type="ECO:0000256" key="2">
    <source>
        <dbReference type="ARBA" id="ARBA00004653"/>
    </source>
</evidence>
<name>A0AB34J6R9_PRYPA</name>
<dbReference type="PANTHER" id="PTHR14083">
    <property type="entry name" value="YIP1 INTERACTING FACTOR HOMOLOG YIF1 PROTEIN"/>
    <property type="match status" value="1"/>
</dbReference>
<protein>
    <submittedName>
        <fullName evidence="13">Uncharacterized protein</fullName>
    </submittedName>
</protein>
<gene>
    <name evidence="13" type="ORF">AB1Y20_002007</name>
</gene>
<evidence type="ECO:0000256" key="1">
    <source>
        <dbReference type="ARBA" id="ARBA00004477"/>
    </source>
</evidence>
<evidence type="ECO:0000256" key="12">
    <source>
        <dbReference type="SAM" id="Phobius"/>
    </source>
</evidence>
<feature type="region of interest" description="Disordered" evidence="11">
    <location>
        <begin position="1"/>
        <end position="95"/>
    </location>
</feature>
<dbReference type="GO" id="GO:0030134">
    <property type="term" value="C:COPII-coated ER to Golgi transport vesicle"/>
    <property type="evidence" value="ECO:0007669"/>
    <property type="project" value="TreeGrafter"/>
</dbReference>
<dbReference type="EMBL" id="JBGBPQ010000011">
    <property type="protein sequence ID" value="KAL1515378.1"/>
    <property type="molecule type" value="Genomic_DNA"/>
</dbReference>
<dbReference type="GO" id="GO:0005793">
    <property type="term" value="C:endoplasmic reticulum-Golgi intermediate compartment"/>
    <property type="evidence" value="ECO:0007669"/>
    <property type="project" value="TreeGrafter"/>
</dbReference>
<keyword evidence="5 12" id="KW-0812">Transmembrane</keyword>
<dbReference type="GO" id="GO:0015031">
    <property type="term" value="P:protein transport"/>
    <property type="evidence" value="ECO:0007669"/>
    <property type="project" value="UniProtKB-KW"/>
</dbReference>
<comment type="caution">
    <text evidence="13">The sequence shown here is derived from an EMBL/GenBank/DDBJ whole genome shotgun (WGS) entry which is preliminary data.</text>
</comment>
<evidence type="ECO:0000256" key="8">
    <source>
        <dbReference type="ARBA" id="ARBA00022989"/>
    </source>
</evidence>
<evidence type="ECO:0000256" key="5">
    <source>
        <dbReference type="ARBA" id="ARBA00022692"/>
    </source>
</evidence>
<dbReference type="Pfam" id="PF03878">
    <property type="entry name" value="YIF1"/>
    <property type="match status" value="1"/>
</dbReference>
<feature type="transmembrane region" description="Helical" evidence="12">
    <location>
        <begin position="290"/>
        <end position="311"/>
    </location>
</feature>
<accession>A0AB34J6R9</accession>
<comment type="subcellular location">
    <subcellularLocation>
        <location evidence="1">Endoplasmic reticulum membrane</location>
        <topology evidence="1">Multi-pass membrane protein</topology>
    </subcellularLocation>
    <subcellularLocation>
        <location evidence="2">Golgi apparatus membrane</location>
        <topology evidence="2">Multi-pass membrane protein</topology>
    </subcellularLocation>
</comment>
<dbReference type="GO" id="GO:0005789">
    <property type="term" value="C:endoplasmic reticulum membrane"/>
    <property type="evidence" value="ECO:0007669"/>
    <property type="project" value="UniProtKB-SubCell"/>
</dbReference>
<organism evidence="13 14">
    <name type="scientific">Prymnesium parvum</name>
    <name type="common">Toxic golden alga</name>
    <dbReference type="NCBI Taxonomy" id="97485"/>
    <lineage>
        <taxon>Eukaryota</taxon>
        <taxon>Haptista</taxon>
        <taxon>Haptophyta</taxon>
        <taxon>Prymnesiophyceae</taxon>
        <taxon>Prymnesiales</taxon>
        <taxon>Prymnesiaceae</taxon>
        <taxon>Prymnesium</taxon>
    </lineage>
</organism>
<keyword evidence="7" id="KW-0653">Protein transport</keyword>
<feature type="transmembrane region" description="Helical" evidence="12">
    <location>
        <begin position="398"/>
        <end position="415"/>
    </location>
</feature>
<evidence type="ECO:0000256" key="3">
    <source>
        <dbReference type="ARBA" id="ARBA00009727"/>
    </source>
</evidence>
<feature type="transmembrane region" description="Helical" evidence="12">
    <location>
        <begin position="346"/>
        <end position="363"/>
    </location>
</feature>
<reference evidence="13 14" key="1">
    <citation type="journal article" date="2024" name="Science">
        <title>Giant polyketide synthase enzymes in the biosynthesis of giant marine polyether toxins.</title>
        <authorList>
            <person name="Fallon T.R."/>
            <person name="Shende V.V."/>
            <person name="Wierzbicki I.H."/>
            <person name="Pendleton A.L."/>
            <person name="Watervoot N.F."/>
            <person name="Auber R.P."/>
            <person name="Gonzalez D.J."/>
            <person name="Wisecaver J.H."/>
            <person name="Moore B.S."/>
        </authorList>
    </citation>
    <scope>NUCLEOTIDE SEQUENCE [LARGE SCALE GENOMIC DNA]</scope>
    <source>
        <strain evidence="13 14">12B1</strain>
    </source>
</reference>
<dbReference type="PANTHER" id="PTHR14083:SF0">
    <property type="entry name" value="YIP1D-INTERACTING FACTOR 1, ISOFORM C"/>
    <property type="match status" value="1"/>
</dbReference>